<protein>
    <submittedName>
        <fullName evidence="2">4-carboxymuconolactone decarboxylase</fullName>
    </submittedName>
</protein>
<dbReference type="STRING" id="861298.SAMN04488136_13536"/>
<reference evidence="3" key="1">
    <citation type="submission" date="2016-10" db="EMBL/GenBank/DDBJ databases">
        <authorList>
            <person name="Varghese N."/>
            <person name="Submissions S."/>
        </authorList>
    </citation>
    <scope>NUCLEOTIDE SEQUENCE [LARGE SCALE GENOMIC DNA]</scope>
    <source>
        <strain evidence="3">CGMCC 1.10228</strain>
    </source>
</reference>
<sequence length="128" mass="14006">MNELNSQERYHRGLAKLNQIDGEAGQKVVESLQDICPDLAKYTIEFPFGDIYCRDGLDLKTREIATVAALTALGNCQPQLKVHLQAALNVGCSEQEIKEVIIQMAGYAGFPAALNGMFAFKEVLSEAS</sequence>
<dbReference type="Proteomes" id="UP000198854">
    <property type="component" value="Unassembled WGS sequence"/>
</dbReference>
<name>A0A1G8G8T6_9VIBR</name>
<keyword evidence="3" id="KW-1185">Reference proteome</keyword>
<feature type="domain" description="Carboxymuconolactone decarboxylase-like" evidence="1">
    <location>
        <begin position="37"/>
        <end position="122"/>
    </location>
</feature>
<dbReference type="InterPro" id="IPR029032">
    <property type="entry name" value="AhpD-like"/>
</dbReference>
<dbReference type="InterPro" id="IPR052512">
    <property type="entry name" value="4CMD/NDH-1_regulator"/>
</dbReference>
<dbReference type="OrthoDB" id="9801400at2"/>
<dbReference type="Gene3D" id="1.20.1290.10">
    <property type="entry name" value="AhpD-like"/>
    <property type="match status" value="1"/>
</dbReference>
<dbReference type="RefSeq" id="WP_093278815.1">
    <property type="nucleotide sequence ID" value="NZ_FNDD01000035.1"/>
</dbReference>
<proteinExistence type="predicted"/>
<dbReference type="GO" id="GO:0051920">
    <property type="term" value="F:peroxiredoxin activity"/>
    <property type="evidence" value="ECO:0007669"/>
    <property type="project" value="InterPro"/>
</dbReference>
<dbReference type="AlphaFoldDB" id="A0A1G8G8T6"/>
<dbReference type="PANTHER" id="PTHR33570">
    <property type="entry name" value="4-CARBOXYMUCONOLACTONE DECARBOXYLASE FAMILY PROTEIN"/>
    <property type="match status" value="1"/>
</dbReference>
<dbReference type="InterPro" id="IPR003779">
    <property type="entry name" value="CMD-like"/>
</dbReference>
<evidence type="ECO:0000313" key="2">
    <source>
        <dbReference type="EMBL" id="SDH90807.1"/>
    </source>
</evidence>
<dbReference type="Pfam" id="PF02627">
    <property type="entry name" value="CMD"/>
    <property type="match status" value="1"/>
</dbReference>
<dbReference type="EMBL" id="FNDD01000035">
    <property type="protein sequence ID" value="SDH90807.1"/>
    <property type="molecule type" value="Genomic_DNA"/>
</dbReference>
<dbReference type="SUPFAM" id="SSF69118">
    <property type="entry name" value="AhpD-like"/>
    <property type="match status" value="1"/>
</dbReference>
<dbReference type="PANTHER" id="PTHR33570:SF10">
    <property type="entry name" value="GAMMA-CARBOXYMUCONOLACTONE DECARBOXYLASE"/>
    <property type="match status" value="1"/>
</dbReference>
<accession>A0A1G8G8T6</accession>
<evidence type="ECO:0000259" key="1">
    <source>
        <dbReference type="Pfam" id="PF02627"/>
    </source>
</evidence>
<evidence type="ECO:0000313" key="3">
    <source>
        <dbReference type="Proteomes" id="UP000198854"/>
    </source>
</evidence>
<organism evidence="2 3">
    <name type="scientific">Vibrio xiamenensis</name>
    <dbReference type="NCBI Taxonomy" id="861298"/>
    <lineage>
        <taxon>Bacteria</taxon>
        <taxon>Pseudomonadati</taxon>
        <taxon>Pseudomonadota</taxon>
        <taxon>Gammaproteobacteria</taxon>
        <taxon>Vibrionales</taxon>
        <taxon>Vibrionaceae</taxon>
        <taxon>Vibrio</taxon>
    </lineage>
</organism>
<gene>
    <name evidence="2" type="ORF">SAMN04488136_13536</name>
</gene>